<protein>
    <submittedName>
        <fullName evidence="6">CRE-HEH-1 protein</fullName>
    </submittedName>
</protein>
<feature type="chain" id="PRO_5003177623" evidence="4">
    <location>
        <begin position="19"/>
        <end position="157"/>
    </location>
</feature>
<dbReference type="Proteomes" id="UP000008281">
    <property type="component" value="Unassembled WGS sequence"/>
</dbReference>
<dbReference type="SMART" id="SM00737">
    <property type="entry name" value="ML"/>
    <property type="match status" value="1"/>
</dbReference>
<dbReference type="eggNOG" id="KOG4063">
    <property type="taxonomic scope" value="Eukaryota"/>
</dbReference>
<keyword evidence="4" id="KW-0732">Signal</keyword>
<evidence type="ECO:0000256" key="4">
    <source>
        <dbReference type="SAM" id="SignalP"/>
    </source>
</evidence>
<dbReference type="SUPFAM" id="SSF81296">
    <property type="entry name" value="E set domains"/>
    <property type="match status" value="1"/>
</dbReference>
<dbReference type="Pfam" id="PF02221">
    <property type="entry name" value="E1_DerP2_DerF2"/>
    <property type="match status" value="1"/>
</dbReference>
<evidence type="ECO:0000256" key="2">
    <source>
        <dbReference type="ARBA" id="ARBA00006370"/>
    </source>
</evidence>
<evidence type="ECO:0000256" key="1">
    <source>
        <dbReference type="ARBA" id="ARBA00004613"/>
    </source>
</evidence>
<evidence type="ECO:0000259" key="5">
    <source>
        <dbReference type="SMART" id="SM00737"/>
    </source>
</evidence>
<dbReference type="GeneID" id="9805687"/>
<dbReference type="GO" id="GO:0005576">
    <property type="term" value="C:extracellular region"/>
    <property type="evidence" value="ECO:0007669"/>
    <property type="project" value="UniProtKB-SubCell"/>
</dbReference>
<gene>
    <name evidence="6" type="primary">Cre-heh-1</name>
    <name evidence="6" type="ORF">CRE_29054</name>
</gene>
<dbReference type="AlphaFoldDB" id="E3MWA6"/>
<keyword evidence="3" id="KW-0964">Secreted</keyword>
<accession>E3MWA6</accession>
<dbReference type="CTD" id="9805687"/>
<feature type="signal peptide" evidence="4">
    <location>
        <begin position="1"/>
        <end position="18"/>
    </location>
</feature>
<dbReference type="STRING" id="31234.E3MWA6"/>
<dbReference type="FunFam" id="2.60.40.770:FF:000001">
    <property type="entry name" value="NPC intracellular cholesterol transporter 2"/>
    <property type="match status" value="1"/>
</dbReference>
<dbReference type="GO" id="GO:0015918">
    <property type="term" value="P:sterol transport"/>
    <property type="evidence" value="ECO:0007669"/>
    <property type="project" value="InterPro"/>
</dbReference>
<proteinExistence type="inferred from homology"/>
<sequence length="157" mass="16881">MKAATLLILASLATIAAADFIEIGWKTCKADGTVSMVKADGCNLQIKDGKKVCFFKKGSRPEIQIAFKPSKDAEKLKTSVRAKVGGSAMVDFPQTNTDACTYGVSCPVIAAKDQLFQQSIAITDNHPAGDVIQVNWQLTRPDSGKEVCIIFLAQIED</sequence>
<dbReference type="HOGENOM" id="CLU_109192_1_2_1"/>
<dbReference type="RefSeq" id="XP_003099554.2">
    <property type="nucleotide sequence ID" value="XM_003099506.2"/>
</dbReference>
<dbReference type="InterPro" id="IPR003172">
    <property type="entry name" value="ML_dom"/>
</dbReference>
<dbReference type="PANTHER" id="PTHR11306:SF68">
    <property type="entry name" value="NPC INTRACELLULAR CHOLESTEROL TRANSPORTER 2"/>
    <property type="match status" value="1"/>
</dbReference>
<comment type="similarity">
    <text evidence="2">Belongs to the NPC2 family.</text>
</comment>
<dbReference type="Gene3D" id="2.60.40.770">
    <property type="match status" value="1"/>
</dbReference>
<organism evidence="7">
    <name type="scientific">Caenorhabditis remanei</name>
    <name type="common">Caenorhabditis vulgaris</name>
    <dbReference type="NCBI Taxonomy" id="31234"/>
    <lineage>
        <taxon>Eukaryota</taxon>
        <taxon>Metazoa</taxon>
        <taxon>Ecdysozoa</taxon>
        <taxon>Nematoda</taxon>
        <taxon>Chromadorea</taxon>
        <taxon>Rhabditida</taxon>
        <taxon>Rhabditina</taxon>
        <taxon>Rhabditomorpha</taxon>
        <taxon>Rhabditoidea</taxon>
        <taxon>Rhabditidae</taxon>
        <taxon>Peloderinae</taxon>
        <taxon>Caenorhabditis</taxon>
    </lineage>
</organism>
<keyword evidence="7" id="KW-1185">Reference proteome</keyword>
<evidence type="ECO:0000313" key="7">
    <source>
        <dbReference type="Proteomes" id="UP000008281"/>
    </source>
</evidence>
<evidence type="ECO:0000256" key="3">
    <source>
        <dbReference type="ARBA" id="ARBA00022525"/>
    </source>
</evidence>
<dbReference type="EMBL" id="DS268486">
    <property type="protein sequence ID" value="EFP10519.1"/>
    <property type="molecule type" value="Genomic_DNA"/>
</dbReference>
<dbReference type="InParanoid" id="E3MWA6"/>
<evidence type="ECO:0000313" key="6">
    <source>
        <dbReference type="EMBL" id="EFP10519.1"/>
    </source>
</evidence>
<dbReference type="InterPro" id="IPR039670">
    <property type="entry name" value="NPC2-like"/>
</dbReference>
<dbReference type="OMA" id="VDIVCVE"/>
<dbReference type="InterPro" id="IPR014756">
    <property type="entry name" value="Ig_E-set"/>
</dbReference>
<reference evidence="6" key="1">
    <citation type="submission" date="2007-07" db="EMBL/GenBank/DDBJ databases">
        <title>PCAP assembly of the Caenorhabditis remanei genome.</title>
        <authorList>
            <consortium name="The Caenorhabditis remanei Sequencing Consortium"/>
            <person name="Wilson R.K."/>
        </authorList>
    </citation>
    <scope>NUCLEOTIDE SEQUENCE [LARGE SCALE GENOMIC DNA]</scope>
    <source>
        <strain evidence="6">PB4641</strain>
    </source>
</reference>
<name>E3MWA6_CAERE</name>
<feature type="domain" description="MD-2-related lipid-recognition" evidence="5">
    <location>
        <begin position="25"/>
        <end position="153"/>
    </location>
</feature>
<dbReference type="OrthoDB" id="4937502at2759"/>
<dbReference type="PANTHER" id="PTHR11306">
    <property type="entry name" value="NIEMANN PICK TYPE C2 PROTEIN NPC2-RELATED"/>
    <property type="match status" value="1"/>
</dbReference>
<comment type="subcellular location">
    <subcellularLocation>
        <location evidence="1">Secreted</location>
    </subcellularLocation>
</comment>
<dbReference type="KEGG" id="crq:GCK72_011258"/>
<dbReference type="GO" id="GO:0032934">
    <property type="term" value="F:sterol binding"/>
    <property type="evidence" value="ECO:0007669"/>
    <property type="project" value="InterPro"/>
</dbReference>